<proteinExistence type="predicted"/>
<comment type="caution">
    <text evidence="2">The sequence shown here is derived from an EMBL/GenBank/DDBJ whole genome shotgun (WGS) entry which is preliminary data.</text>
</comment>
<dbReference type="InterPro" id="IPR001646">
    <property type="entry name" value="5peptide_repeat"/>
</dbReference>
<protein>
    <recommendedName>
        <fullName evidence="4">Low-complexity protein</fullName>
    </recommendedName>
</protein>
<evidence type="ECO:0000313" key="2">
    <source>
        <dbReference type="EMBL" id="OKH25915.1"/>
    </source>
</evidence>
<keyword evidence="1" id="KW-0732">Signal</keyword>
<dbReference type="AlphaFoldDB" id="A0A1U7HQW0"/>
<dbReference type="Pfam" id="PF00805">
    <property type="entry name" value="Pentapeptide"/>
    <property type="match status" value="2"/>
</dbReference>
<organism evidence="2 3">
    <name type="scientific">Chroogloeocystis siderophila 5.2 s.c.1</name>
    <dbReference type="NCBI Taxonomy" id="247279"/>
    <lineage>
        <taxon>Bacteria</taxon>
        <taxon>Bacillati</taxon>
        <taxon>Cyanobacteriota</taxon>
        <taxon>Cyanophyceae</taxon>
        <taxon>Oscillatoriophycideae</taxon>
        <taxon>Chroococcales</taxon>
        <taxon>Chroococcaceae</taxon>
        <taxon>Chroogloeocystis</taxon>
    </lineage>
</organism>
<evidence type="ECO:0008006" key="4">
    <source>
        <dbReference type="Google" id="ProtNLM"/>
    </source>
</evidence>
<evidence type="ECO:0000313" key="3">
    <source>
        <dbReference type="Proteomes" id="UP000185984"/>
    </source>
</evidence>
<dbReference type="STRING" id="247279.NIES1031_12330"/>
<keyword evidence="3" id="KW-1185">Reference proteome</keyword>
<reference evidence="2 3" key="1">
    <citation type="submission" date="2016-11" db="EMBL/GenBank/DDBJ databases">
        <title>Draft Genome Sequences of Nine Cyanobacterial Strains from Diverse Habitats.</title>
        <authorList>
            <person name="Zhu T."/>
            <person name="Hou S."/>
            <person name="Lu X."/>
            <person name="Hess W.R."/>
        </authorList>
    </citation>
    <scope>NUCLEOTIDE SEQUENCE [LARGE SCALE GENOMIC DNA]</scope>
    <source>
        <strain evidence="2 3">5.2 s.c.1</strain>
    </source>
</reference>
<dbReference type="SUPFAM" id="SSF141571">
    <property type="entry name" value="Pentapeptide repeat-like"/>
    <property type="match status" value="1"/>
</dbReference>
<name>A0A1U7HQW0_9CHRO</name>
<dbReference type="EMBL" id="MRCC01000009">
    <property type="protein sequence ID" value="OKH25915.1"/>
    <property type="molecule type" value="Genomic_DNA"/>
</dbReference>
<feature type="chain" id="PRO_5011984625" description="Low-complexity protein" evidence="1">
    <location>
        <begin position="32"/>
        <end position="168"/>
    </location>
</feature>
<dbReference type="Gene3D" id="2.160.20.80">
    <property type="entry name" value="E3 ubiquitin-protein ligase SopA"/>
    <property type="match status" value="1"/>
</dbReference>
<dbReference type="OrthoDB" id="7872756at2"/>
<dbReference type="PANTHER" id="PTHR47121">
    <property type="entry name" value="THYLAKOID LUMENAL PROTEIN TL20.3, CHLOROPLASTIC"/>
    <property type="match status" value="1"/>
</dbReference>
<feature type="signal peptide" evidence="1">
    <location>
        <begin position="1"/>
        <end position="31"/>
    </location>
</feature>
<sequence length="168" mass="18236">MQKSLMRLLGIVLMLCLAWLWVLLAAKPALAQDNTINYSNTHLENRDFSNANLVGGVFVAAEMREANFQGADLTNAILTKGVLLRANLEGANLTGALVDRVTLDEANLKNAILQEAILTRSRLFDADITGADFTDALVDRYQVSLLCDRADGVNPVTGVSTRESLGCR</sequence>
<dbReference type="PANTHER" id="PTHR47121:SF2">
    <property type="entry name" value="THYLAKOID LUMENAL PROTEIN TL20.3, CHLOROPLASTIC"/>
    <property type="match status" value="1"/>
</dbReference>
<dbReference type="InterPro" id="IPR053285">
    <property type="entry name" value="Thylakoid_lumenal_pentapeptide"/>
</dbReference>
<dbReference type="Proteomes" id="UP000185984">
    <property type="component" value="Unassembled WGS sequence"/>
</dbReference>
<accession>A0A1U7HQW0</accession>
<gene>
    <name evidence="2" type="ORF">NIES1031_12330</name>
</gene>
<evidence type="ECO:0000256" key="1">
    <source>
        <dbReference type="SAM" id="SignalP"/>
    </source>
</evidence>